<evidence type="ECO:0000313" key="11">
    <source>
        <dbReference type="Proteomes" id="UP001303760"/>
    </source>
</evidence>
<comment type="function">
    <text evidence="7">Plays a role in autophagy. Functions at the preautophagosomal structure (PAS) in order to form normal autophagosomes under starvation conditions. Also plays a role in mitophagy and regulation of filamentous growth.</text>
</comment>
<reference evidence="10" key="2">
    <citation type="submission" date="2023-05" db="EMBL/GenBank/DDBJ databases">
        <authorList>
            <consortium name="Lawrence Berkeley National Laboratory"/>
            <person name="Steindorff A."/>
            <person name="Hensen N."/>
            <person name="Bonometti L."/>
            <person name="Westerberg I."/>
            <person name="Brannstrom I.O."/>
            <person name="Guillou S."/>
            <person name="Cros-Aarteil S."/>
            <person name="Calhoun S."/>
            <person name="Haridas S."/>
            <person name="Kuo A."/>
            <person name="Mondo S."/>
            <person name="Pangilinan J."/>
            <person name="Riley R."/>
            <person name="Labutti K."/>
            <person name="Andreopoulos B."/>
            <person name="Lipzen A."/>
            <person name="Chen C."/>
            <person name="Yanf M."/>
            <person name="Daum C."/>
            <person name="Ng V."/>
            <person name="Clum A."/>
            <person name="Ohm R."/>
            <person name="Martin F."/>
            <person name="Silar P."/>
            <person name="Natvig D."/>
            <person name="Lalanne C."/>
            <person name="Gautier V."/>
            <person name="Ament-Velasquez S.L."/>
            <person name="Kruys A."/>
            <person name="Hutchinson M.I."/>
            <person name="Powell A.J."/>
            <person name="Barry K."/>
            <person name="Miller A.N."/>
            <person name="Grigoriev I.V."/>
            <person name="Debuchy R."/>
            <person name="Gladieux P."/>
            <person name="Thoren M.H."/>
            <person name="Johannesson H."/>
        </authorList>
    </citation>
    <scope>NUCLEOTIDE SEQUENCE</scope>
    <source>
        <strain evidence="10">CBS 532.94</strain>
    </source>
</reference>
<sequence>MESRQTKEESTTDRRKRYEKPIEERPEPKYHVYIRLPFKRGDFVDPGPVNWSEKKSEALWSILSDVSLDNVDWNKLAVQFDVNVDFLLQMANYLTERHTSQLRAHMLKAAAIRGSNAPSPVPGADAPGGYPAFAEPMKRTGSGAGRAPSALSMRRENATSLQKKPDEPGGAAKPALPVRPQSSRTPSSKSTPVPAQEEPGSRPGTGTRLNDAPRRHFPHLHIPSSQQQQQYLEQQNDDTEVPPPSSAASTSSASTSSSSDVVESRIIHRPPRFQPTREPRSGGDRPFDGDVDDDDDEEEEPAFLPFKQQPPQHQAGSSARGPTTGASSSSGQDLGATLRGDMRDLVGRGQGQGQVRDAVSRSQTSDSSVGSAAIVPRRPTTAGATGTGAQRRATVPAGQLGPLPGGGIPLSPRRTAELAGRGPGSRGKGASREGSDGTPSMGSSFSDLDDASVTQSALEEALASRMQDGTIGSRMSVIGGTIGQAFRSRVLPRSNR</sequence>
<keyword evidence="5" id="KW-0653">Protein transport</keyword>
<feature type="region of interest" description="Disordered" evidence="8">
    <location>
        <begin position="115"/>
        <end position="475"/>
    </location>
</feature>
<evidence type="ECO:0000313" key="10">
    <source>
        <dbReference type="EMBL" id="KAK4241999.1"/>
    </source>
</evidence>
<feature type="domain" description="Atg29 N-terminal" evidence="9">
    <location>
        <begin position="30"/>
        <end position="82"/>
    </location>
</feature>
<dbReference type="PANTHER" id="PTHR40012:SF1">
    <property type="entry name" value="AUTOPHAGY-RELATED PROTEIN 29"/>
    <property type="match status" value="1"/>
</dbReference>
<feature type="compositionally biased region" description="Low complexity" evidence="8">
    <location>
        <begin position="246"/>
        <end position="259"/>
    </location>
</feature>
<evidence type="ECO:0000256" key="2">
    <source>
        <dbReference type="ARBA" id="ARBA00010082"/>
    </source>
</evidence>
<keyword evidence="11" id="KW-1185">Reference proteome</keyword>
<feature type="compositionally biased region" description="Basic and acidic residues" evidence="8">
    <location>
        <begin position="153"/>
        <end position="167"/>
    </location>
</feature>
<dbReference type="InterPro" id="IPR040666">
    <property type="entry name" value="Atg29_N"/>
</dbReference>
<dbReference type="InterPro" id="IPR039113">
    <property type="entry name" value="ATG29"/>
</dbReference>
<protein>
    <recommendedName>
        <fullName evidence="3">Autophagy-related protein 29</fullName>
    </recommendedName>
</protein>
<dbReference type="FunFam" id="1.10.10.2570:FF:000001">
    <property type="entry name" value="Autophagy-related protein 29"/>
    <property type="match status" value="1"/>
</dbReference>
<feature type="compositionally biased region" description="Basic and acidic residues" evidence="8">
    <location>
        <begin position="275"/>
        <end position="288"/>
    </location>
</feature>
<gene>
    <name evidence="10" type="ORF">C8A03DRAFT_29740</name>
</gene>
<feature type="compositionally biased region" description="Polar residues" evidence="8">
    <location>
        <begin position="180"/>
        <end position="193"/>
    </location>
</feature>
<evidence type="ECO:0000256" key="8">
    <source>
        <dbReference type="SAM" id="MobiDB-lite"/>
    </source>
</evidence>
<comment type="caution">
    <text evidence="10">The sequence shown here is derived from an EMBL/GenBank/DDBJ whole genome shotgun (WGS) entry which is preliminary data.</text>
</comment>
<evidence type="ECO:0000256" key="4">
    <source>
        <dbReference type="ARBA" id="ARBA00022448"/>
    </source>
</evidence>
<dbReference type="EMBL" id="MU860013">
    <property type="protein sequence ID" value="KAK4241999.1"/>
    <property type="molecule type" value="Genomic_DNA"/>
</dbReference>
<evidence type="ECO:0000256" key="5">
    <source>
        <dbReference type="ARBA" id="ARBA00022927"/>
    </source>
</evidence>
<feature type="compositionally biased region" description="Acidic residues" evidence="8">
    <location>
        <begin position="289"/>
        <end position="301"/>
    </location>
</feature>
<dbReference type="Pfam" id="PF18388">
    <property type="entry name" value="ATG29_N"/>
    <property type="match status" value="1"/>
</dbReference>
<proteinExistence type="inferred from homology"/>
<name>A0AAN7HIM8_9PEZI</name>
<keyword evidence="6" id="KW-0072">Autophagy</keyword>
<comment type="similarity">
    <text evidence="2">Belongs to the ATG29 family.</text>
</comment>
<organism evidence="10 11">
    <name type="scientific">Achaetomium macrosporum</name>
    <dbReference type="NCBI Taxonomy" id="79813"/>
    <lineage>
        <taxon>Eukaryota</taxon>
        <taxon>Fungi</taxon>
        <taxon>Dikarya</taxon>
        <taxon>Ascomycota</taxon>
        <taxon>Pezizomycotina</taxon>
        <taxon>Sordariomycetes</taxon>
        <taxon>Sordariomycetidae</taxon>
        <taxon>Sordariales</taxon>
        <taxon>Chaetomiaceae</taxon>
        <taxon>Achaetomium</taxon>
    </lineage>
</organism>
<feature type="compositionally biased region" description="Polar residues" evidence="8">
    <location>
        <begin position="309"/>
        <end position="332"/>
    </location>
</feature>
<feature type="compositionally biased region" description="Basic and acidic residues" evidence="8">
    <location>
        <begin position="1"/>
        <end position="13"/>
    </location>
</feature>
<dbReference type="AlphaFoldDB" id="A0AAN7HIM8"/>
<evidence type="ECO:0000256" key="6">
    <source>
        <dbReference type="ARBA" id="ARBA00023006"/>
    </source>
</evidence>
<reference evidence="10" key="1">
    <citation type="journal article" date="2023" name="Mol. Phylogenet. Evol.">
        <title>Genome-scale phylogeny and comparative genomics of the fungal order Sordariales.</title>
        <authorList>
            <person name="Hensen N."/>
            <person name="Bonometti L."/>
            <person name="Westerberg I."/>
            <person name="Brannstrom I.O."/>
            <person name="Guillou S."/>
            <person name="Cros-Aarteil S."/>
            <person name="Calhoun S."/>
            <person name="Haridas S."/>
            <person name="Kuo A."/>
            <person name="Mondo S."/>
            <person name="Pangilinan J."/>
            <person name="Riley R."/>
            <person name="LaButti K."/>
            <person name="Andreopoulos B."/>
            <person name="Lipzen A."/>
            <person name="Chen C."/>
            <person name="Yan M."/>
            <person name="Daum C."/>
            <person name="Ng V."/>
            <person name="Clum A."/>
            <person name="Steindorff A."/>
            <person name="Ohm R.A."/>
            <person name="Martin F."/>
            <person name="Silar P."/>
            <person name="Natvig D.O."/>
            <person name="Lalanne C."/>
            <person name="Gautier V."/>
            <person name="Ament-Velasquez S.L."/>
            <person name="Kruys A."/>
            <person name="Hutchinson M.I."/>
            <person name="Powell A.J."/>
            <person name="Barry K."/>
            <person name="Miller A.N."/>
            <person name="Grigoriev I.V."/>
            <person name="Debuchy R."/>
            <person name="Gladieux P."/>
            <person name="Hiltunen Thoren M."/>
            <person name="Johannesson H."/>
        </authorList>
    </citation>
    <scope>NUCLEOTIDE SEQUENCE</scope>
    <source>
        <strain evidence="10">CBS 532.94</strain>
    </source>
</reference>
<dbReference type="Proteomes" id="UP001303760">
    <property type="component" value="Unassembled WGS sequence"/>
</dbReference>
<dbReference type="InterPro" id="IPR039362">
    <property type="entry name" value="ATG29_sf"/>
</dbReference>
<keyword evidence="4" id="KW-0813">Transport</keyword>
<dbReference type="GO" id="GO:0000407">
    <property type="term" value="C:phagophore assembly site"/>
    <property type="evidence" value="ECO:0007669"/>
    <property type="project" value="UniProtKB-SubCell"/>
</dbReference>
<evidence type="ECO:0000259" key="9">
    <source>
        <dbReference type="Pfam" id="PF18388"/>
    </source>
</evidence>
<feature type="compositionally biased region" description="Polar residues" evidence="8">
    <location>
        <begin position="437"/>
        <end position="457"/>
    </location>
</feature>
<dbReference type="GO" id="GO:0000045">
    <property type="term" value="P:autophagosome assembly"/>
    <property type="evidence" value="ECO:0007669"/>
    <property type="project" value="InterPro"/>
</dbReference>
<evidence type="ECO:0000256" key="1">
    <source>
        <dbReference type="ARBA" id="ARBA00004329"/>
    </source>
</evidence>
<accession>A0AAN7HIM8</accession>
<dbReference type="GO" id="GO:0015031">
    <property type="term" value="P:protein transport"/>
    <property type="evidence" value="ECO:0007669"/>
    <property type="project" value="UniProtKB-KW"/>
</dbReference>
<dbReference type="Gene3D" id="1.10.10.2570">
    <property type="match status" value="1"/>
</dbReference>
<evidence type="ECO:0000256" key="7">
    <source>
        <dbReference type="ARBA" id="ARBA00060351"/>
    </source>
</evidence>
<feature type="compositionally biased region" description="Low complexity" evidence="8">
    <location>
        <begin position="376"/>
        <end position="402"/>
    </location>
</feature>
<feature type="region of interest" description="Disordered" evidence="8">
    <location>
        <begin position="1"/>
        <end position="23"/>
    </location>
</feature>
<evidence type="ECO:0000256" key="3">
    <source>
        <dbReference type="ARBA" id="ARBA00013784"/>
    </source>
</evidence>
<dbReference type="PANTHER" id="PTHR40012">
    <property type="entry name" value="AUTOPHAGY-RELATED PROTEIN 29"/>
    <property type="match status" value="1"/>
</dbReference>
<feature type="compositionally biased region" description="Polar residues" evidence="8">
    <location>
        <begin position="360"/>
        <end position="370"/>
    </location>
</feature>
<comment type="subcellular location">
    <subcellularLocation>
        <location evidence="1">Preautophagosomal structure</location>
    </subcellularLocation>
</comment>